<feature type="transmembrane region" description="Helical" evidence="2">
    <location>
        <begin position="243"/>
        <end position="260"/>
    </location>
</feature>
<feature type="non-terminal residue" evidence="3">
    <location>
        <position position="264"/>
    </location>
</feature>
<gene>
    <name evidence="3" type="ORF">METZ01_LOCUS332832</name>
</gene>
<feature type="transmembrane region" description="Helical" evidence="2">
    <location>
        <begin position="199"/>
        <end position="222"/>
    </location>
</feature>
<evidence type="ECO:0000313" key="3">
    <source>
        <dbReference type="EMBL" id="SVC79978.1"/>
    </source>
</evidence>
<dbReference type="GO" id="GO:0042910">
    <property type="term" value="F:xenobiotic transmembrane transporter activity"/>
    <property type="evidence" value="ECO:0007669"/>
    <property type="project" value="InterPro"/>
</dbReference>
<dbReference type="GO" id="GO:0005886">
    <property type="term" value="C:plasma membrane"/>
    <property type="evidence" value="ECO:0007669"/>
    <property type="project" value="TreeGrafter"/>
</dbReference>
<accession>A0A382Q4W2</accession>
<evidence type="ECO:0000256" key="1">
    <source>
        <dbReference type="ARBA" id="ARBA00022448"/>
    </source>
</evidence>
<keyword evidence="2" id="KW-0812">Transmembrane</keyword>
<feature type="transmembrane region" description="Helical" evidence="2">
    <location>
        <begin position="141"/>
        <end position="161"/>
    </location>
</feature>
<dbReference type="InterPro" id="IPR050222">
    <property type="entry name" value="MATE_MdtK"/>
</dbReference>
<evidence type="ECO:0008006" key="4">
    <source>
        <dbReference type="Google" id="ProtNLM"/>
    </source>
</evidence>
<dbReference type="AlphaFoldDB" id="A0A382Q4W2"/>
<dbReference type="PANTHER" id="PTHR43298:SF2">
    <property type="entry name" value="FMN_FAD EXPORTER YEEO-RELATED"/>
    <property type="match status" value="1"/>
</dbReference>
<sequence>MISEATRQSESNFDSKAELKSVLSLGWPIVLTQLFIMLTGTIDAALAGHYSSTDLAGVSLGGMVIWPMFMLLTGLTMAMTPIIAQLRGAGKDHEIAHQIRQGLWVCVVTSILLILALMNAATVFEWVEVDPQATRIAKDYLAAAAWGAPPVVFYVTLRFIFEGLGQTRPPMWIAGSMIPVNGLLNYVFVYGKLGFPELGGVGCGYATAIIFWLELIIMLFVCRMPVFADLGAFRQFEWPRFNTVRSILIIGVPIGLTFFFEMAV</sequence>
<dbReference type="NCBIfam" id="TIGR00797">
    <property type="entry name" value="matE"/>
    <property type="match status" value="1"/>
</dbReference>
<dbReference type="InterPro" id="IPR002528">
    <property type="entry name" value="MATE_fam"/>
</dbReference>
<dbReference type="EMBL" id="UINC01111625">
    <property type="protein sequence ID" value="SVC79978.1"/>
    <property type="molecule type" value="Genomic_DNA"/>
</dbReference>
<protein>
    <recommendedName>
        <fullName evidence="4">Polysaccharide biosynthesis protein C-terminal domain-containing protein</fullName>
    </recommendedName>
</protein>
<keyword evidence="1" id="KW-0813">Transport</keyword>
<feature type="transmembrane region" description="Helical" evidence="2">
    <location>
        <begin position="173"/>
        <end position="193"/>
    </location>
</feature>
<keyword evidence="2" id="KW-1133">Transmembrane helix</keyword>
<feature type="transmembrane region" description="Helical" evidence="2">
    <location>
        <begin position="21"/>
        <end position="42"/>
    </location>
</feature>
<feature type="transmembrane region" description="Helical" evidence="2">
    <location>
        <begin position="103"/>
        <end position="121"/>
    </location>
</feature>
<organism evidence="3">
    <name type="scientific">marine metagenome</name>
    <dbReference type="NCBI Taxonomy" id="408172"/>
    <lineage>
        <taxon>unclassified sequences</taxon>
        <taxon>metagenomes</taxon>
        <taxon>ecological metagenomes</taxon>
    </lineage>
</organism>
<dbReference type="Pfam" id="PF01554">
    <property type="entry name" value="MatE"/>
    <property type="match status" value="1"/>
</dbReference>
<dbReference type="GO" id="GO:0015297">
    <property type="term" value="F:antiporter activity"/>
    <property type="evidence" value="ECO:0007669"/>
    <property type="project" value="InterPro"/>
</dbReference>
<name>A0A382Q4W2_9ZZZZ</name>
<feature type="transmembrane region" description="Helical" evidence="2">
    <location>
        <begin position="62"/>
        <end position="83"/>
    </location>
</feature>
<dbReference type="PANTHER" id="PTHR43298">
    <property type="entry name" value="MULTIDRUG RESISTANCE PROTEIN NORM-RELATED"/>
    <property type="match status" value="1"/>
</dbReference>
<evidence type="ECO:0000256" key="2">
    <source>
        <dbReference type="SAM" id="Phobius"/>
    </source>
</evidence>
<keyword evidence="2" id="KW-0472">Membrane</keyword>
<reference evidence="3" key="1">
    <citation type="submission" date="2018-05" db="EMBL/GenBank/DDBJ databases">
        <authorList>
            <person name="Lanie J.A."/>
            <person name="Ng W.-L."/>
            <person name="Kazmierczak K.M."/>
            <person name="Andrzejewski T.M."/>
            <person name="Davidsen T.M."/>
            <person name="Wayne K.J."/>
            <person name="Tettelin H."/>
            <person name="Glass J.I."/>
            <person name="Rusch D."/>
            <person name="Podicherti R."/>
            <person name="Tsui H.-C.T."/>
            <person name="Winkler M.E."/>
        </authorList>
    </citation>
    <scope>NUCLEOTIDE SEQUENCE</scope>
</reference>
<proteinExistence type="predicted"/>